<dbReference type="Proteomes" id="UP000247973">
    <property type="component" value="Unassembled WGS sequence"/>
</dbReference>
<dbReference type="Pfam" id="PF17145">
    <property type="entry name" value="DUF5119"/>
    <property type="match status" value="1"/>
</dbReference>
<keyword evidence="3" id="KW-1185">Reference proteome</keyword>
<feature type="chain" id="PRO_5016177442" evidence="1">
    <location>
        <begin position="25"/>
        <end position="293"/>
    </location>
</feature>
<evidence type="ECO:0000313" key="3">
    <source>
        <dbReference type="Proteomes" id="UP000247973"/>
    </source>
</evidence>
<organism evidence="2 3">
    <name type="scientific">Dysgonomonas alginatilytica</name>
    <dbReference type="NCBI Taxonomy" id="1605892"/>
    <lineage>
        <taxon>Bacteria</taxon>
        <taxon>Pseudomonadati</taxon>
        <taxon>Bacteroidota</taxon>
        <taxon>Bacteroidia</taxon>
        <taxon>Bacteroidales</taxon>
        <taxon>Dysgonomonadaceae</taxon>
        <taxon>Dysgonomonas</taxon>
    </lineage>
</organism>
<dbReference type="InterPro" id="IPR033410">
    <property type="entry name" value="DUF5119"/>
</dbReference>
<dbReference type="RefSeq" id="WP_110311894.1">
    <property type="nucleotide sequence ID" value="NZ_QICL01000026.1"/>
</dbReference>
<gene>
    <name evidence="2" type="ORF">CLV62_12618</name>
</gene>
<comment type="caution">
    <text evidence="2">The sequence shown here is derived from an EMBL/GenBank/DDBJ whole genome shotgun (WGS) entry which is preliminary data.</text>
</comment>
<proteinExistence type="predicted"/>
<sequence length="293" mass="32793">MKKRMKITCIILCGLLLIHSCSMIDFSEDCTYTGNVEVRFDWSNLSEGDKVPEWMDTRFYTPALPVRSFMLRGDTLLTEIVTGHYQVLAYNPIKGIDFIGLDNIETAIAQPPISEKDGKLYTVQAPLLYAAKTDIQVQPYTSTVCELIPKSCIRQLFVNFIVINEGFAEVENISGELSGVATGYSFAEMEAIRSTAILPFSSIKLSNGNFLSNLRVFGLNPSQEGQSEIQKEMYLSLQLSDGRIFNDILDLTGLFSDFTAASMYLTLEIRLTAMGMKISITDWYTIDQGIIEL</sequence>
<evidence type="ECO:0000256" key="1">
    <source>
        <dbReference type="SAM" id="SignalP"/>
    </source>
</evidence>
<name>A0A2V3PMA7_9BACT</name>
<dbReference type="EMBL" id="QICL01000026">
    <property type="protein sequence ID" value="PXV61084.1"/>
    <property type="molecule type" value="Genomic_DNA"/>
</dbReference>
<feature type="signal peptide" evidence="1">
    <location>
        <begin position="1"/>
        <end position="24"/>
    </location>
</feature>
<dbReference type="OrthoDB" id="999584at2"/>
<evidence type="ECO:0000313" key="2">
    <source>
        <dbReference type="EMBL" id="PXV61084.1"/>
    </source>
</evidence>
<dbReference type="AlphaFoldDB" id="A0A2V3PMA7"/>
<accession>A0A2V3PMA7</accession>
<reference evidence="2 3" key="1">
    <citation type="submission" date="2018-03" db="EMBL/GenBank/DDBJ databases">
        <title>Genomic Encyclopedia of Archaeal and Bacterial Type Strains, Phase II (KMG-II): from individual species to whole genera.</title>
        <authorList>
            <person name="Goeker M."/>
        </authorList>
    </citation>
    <scope>NUCLEOTIDE SEQUENCE [LARGE SCALE GENOMIC DNA]</scope>
    <source>
        <strain evidence="2 3">DSM 100214</strain>
    </source>
</reference>
<keyword evidence="1" id="KW-0732">Signal</keyword>
<protein>
    <submittedName>
        <fullName evidence="2">Uncharacterized protein DUF5119</fullName>
    </submittedName>
</protein>